<organism evidence="4 5">
    <name type="scientific">Aspergillus nanangensis</name>
    <dbReference type="NCBI Taxonomy" id="2582783"/>
    <lineage>
        <taxon>Eukaryota</taxon>
        <taxon>Fungi</taxon>
        <taxon>Dikarya</taxon>
        <taxon>Ascomycota</taxon>
        <taxon>Pezizomycotina</taxon>
        <taxon>Eurotiomycetes</taxon>
        <taxon>Eurotiomycetidae</taxon>
        <taxon>Eurotiales</taxon>
        <taxon>Aspergillaceae</taxon>
        <taxon>Aspergillus</taxon>
        <taxon>Aspergillus subgen. Circumdati</taxon>
    </lineage>
</organism>
<evidence type="ECO:0000313" key="4">
    <source>
        <dbReference type="EMBL" id="KAF9888227.1"/>
    </source>
</evidence>
<feature type="domain" description="Class II aldolase/adducin N-terminal" evidence="3">
    <location>
        <begin position="24"/>
        <end position="226"/>
    </location>
</feature>
<dbReference type="GO" id="GO:0046872">
    <property type="term" value="F:metal ion binding"/>
    <property type="evidence" value="ECO:0007669"/>
    <property type="project" value="UniProtKB-KW"/>
</dbReference>
<dbReference type="PANTHER" id="PTHR22789">
    <property type="entry name" value="FUCULOSE PHOSPHATE ALDOLASE"/>
    <property type="match status" value="1"/>
</dbReference>
<dbReference type="InterPro" id="IPR036409">
    <property type="entry name" value="Aldolase_II/adducin_N_sf"/>
</dbReference>
<reference evidence="4" key="2">
    <citation type="submission" date="2020-02" db="EMBL/GenBank/DDBJ databases">
        <authorList>
            <person name="Gilchrist C.L.M."/>
            <person name="Chooi Y.-H."/>
        </authorList>
    </citation>
    <scope>NUCLEOTIDE SEQUENCE</scope>
    <source>
        <strain evidence="4">MST-FP2251</strain>
    </source>
</reference>
<keyword evidence="2" id="KW-0456">Lyase</keyword>
<evidence type="ECO:0000259" key="3">
    <source>
        <dbReference type="SMART" id="SM01007"/>
    </source>
</evidence>
<accession>A0AAD4CMC9</accession>
<dbReference type="EMBL" id="VCAU01000050">
    <property type="protein sequence ID" value="KAF9888227.1"/>
    <property type="molecule type" value="Genomic_DNA"/>
</dbReference>
<evidence type="ECO:0000313" key="5">
    <source>
        <dbReference type="Proteomes" id="UP001194746"/>
    </source>
</evidence>
<dbReference type="InterPro" id="IPR001303">
    <property type="entry name" value="Aldolase_II/adducin_N"/>
</dbReference>
<dbReference type="GO" id="GO:0019323">
    <property type="term" value="P:pentose catabolic process"/>
    <property type="evidence" value="ECO:0007669"/>
    <property type="project" value="TreeGrafter"/>
</dbReference>
<evidence type="ECO:0000256" key="2">
    <source>
        <dbReference type="ARBA" id="ARBA00023239"/>
    </source>
</evidence>
<dbReference type="Pfam" id="PF00596">
    <property type="entry name" value="Aldolase_II"/>
    <property type="match status" value="1"/>
</dbReference>
<comment type="caution">
    <text evidence="4">The sequence shown here is derived from an EMBL/GenBank/DDBJ whole genome shotgun (WGS) entry which is preliminary data.</text>
</comment>
<reference evidence="4" key="1">
    <citation type="journal article" date="2019" name="Beilstein J. Org. Chem.">
        <title>Nanangenines: drimane sesquiterpenoids as the dominant metabolite cohort of a novel Australian fungus, Aspergillus nanangensis.</title>
        <authorList>
            <person name="Lacey H.J."/>
            <person name="Gilchrist C.L.M."/>
            <person name="Crombie A."/>
            <person name="Kalaitzis J.A."/>
            <person name="Vuong D."/>
            <person name="Rutledge P.J."/>
            <person name="Turner P."/>
            <person name="Pitt J.I."/>
            <person name="Lacey E."/>
            <person name="Chooi Y.H."/>
            <person name="Piggott A.M."/>
        </authorList>
    </citation>
    <scope>NUCLEOTIDE SEQUENCE</scope>
    <source>
        <strain evidence="4">MST-FP2251</strain>
    </source>
</reference>
<name>A0AAD4CMC9_ASPNN</name>
<dbReference type="GO" id="GO:0005829">
    <property type="term" value="C:cytosol"/>
    <property type="evidence" value="ECO:0007669"/>
    <property type="project" value="TreeGrafter"/>
</dbReference>
<dbReference type="GO" id="GO:0016832">
    <property type="term" value="F:aldehyde-lyase activity"/>
    <property type="evidence" value="ECO:0007669"/>
    <property type="project" value="TreeGrafter"/>
</dbReference>
<sequence length="304" mass="33053">MTFQPPQQPSATTESEAVLQSLYRKFIDGSHILHDHNVLDAYGHLSFRHPHQPGVFIMSRSVAPGSISSLADLVEYRVEDAEPLHHQAAKGYAERMIHSEIYKRHAHVQAVVHSHSEAVVPFTISEVPLKACYHMAPWLGIRASSGDGGSGNAAPPVFDVAEHLRPGDVPDMLIRSSHLGLALSRSFDGGNVVTLMRGHGLTIVAPSIESAVLRAVYTQKNAAIQTTALLMQAAYRGTGARMHAAADTGSGEVHDNSVGMGDDLHYLSTEESAAATETTFWSVQRPWDLWCKEVESCGLYENTI</sequence>
<dbReference type="InterPro" id="IPR050197">
    <property type="entry name" value="Aldolase_class_II_sugar_metab"/>
</dbReference>
<dbReference type="SUPFAM" id="SSF53639">
    <property type="entry name" value="AraD/HMP-PK domain-like"/>
    <property type="match status" value="1"/>
</dbReference>
<gene>
    <name evidence="4" type="ORF">FE257_009222</name>
</gene>
<dbReference type="AlphaFoldDB" id="A0AAD4CMC9"/>
<protein>
    <recommendedName>
        <fullName evidence="3">Class II aldolase/adducin N-terminal domain-containing protein</fullName>
    </recommendedName>
</protein>
<evidence type="ECO:0000256" key="1">
    <source>
        <dbReference type="ARBA" id="ARBA00022723"/>
    </source>
</evidence>
<keyword evidence="1" id="KW-0479">Metal-binding</keyword>
<dbReference type="PANTHER" id="PTHR22789:SF0">
    <property type="entry name" value="3-OXO-TETRONATE 4-PHOSPHATE DECARBOXYLASE-RELATED"/>
    <property type="match status" value="1"/>
</dbReference>
<dbReference type="Proteomes" id="UP001194746">
    <property type="component" value="Unassembled WGS sequence"/>
</dbReference>
<keyword evidence="5" id="KW-1185">Reference proteome</keyword>
<dbReference type="Gene3D" id="3.40.225.10">
    <property type="entry name" value="Class II aldolase/adducin N-terminal domain"/>
    <property type="match status" value="1"/>
</dbReference>
<proteinExistence type="predicted"/>
<dbReference type="SMART" id="SM01007">
    <property type="entry name" value="Aldolase_II"/>
    <property type="match status" value="1"/>
</dbReference>